<dbReference type="Pfam" id="PF02580">
    <property type="entry name" value="Tyr_Deacylase"/>
    <property type="match status" value="1"/>
</dbReference>
<comment type="subunit">
    <text evidence="2">Homodimer.</text>
</comment>
<keyword evidence="4" id="KW-1185">Reference proteome</keyword>
<dbReference type="SUPFAM" id="SSF69500">
    <property type="entry name" value="DTD-like"/>
    <property type="match status" value="1"/>
</dbReference>
<dbReference type="InterPro" id="IPR003732">
    <property type="entry name" value="Daa-tRNA_deacyls_DTD"/>
</dbReference>
<comment type="function">
    <text evidence="2">An aminoacyl-tRNA editing enzyme that deacylates mischarged D-aminoacyl-tRNAs. Also deacylates mischarged glycyl-tRNA(Ala), protecting cells against glycine mischarging by AlaRS. Acts via tRNA-based rather than protein-based catalysis; rejects L-amino acids rather than detecting D-amino acids in the active site. By recycling D-aminoacyl-tRNA to D-amino acids and free tRNA molecules, this enzyme counteracts the toxicity associated with the formation of D-aminoacyl-tRNA entities in vivo and helps enforce protein L-homochirality.</text>
</comment>
<dbReference type="InterPro" id="IPR023509">
    <property type="entry name" value="DTD-like_sf"/>
</dbReference>
<dbReference type="EMBL" id="WAIE01000012">
    <property type="protein sequence ID" value="KAB1437249.1"/>
    <property type="molecule type" value="Genomic_DNA"/>
</dbReference>
<comment type="caution">
    <text evidence="3">The sequence shown here is derived from an EMBL/GenBank/DDBJ whole genome shotgun (WGS) entry which is preliminary data.</text>
</comment>
<proteinExistence type="inferred from homology"/>
<name>A0A6N6N192_9BACT</name>
<comment type="similarity">
    <text evidence="1 2">Belongs to the DTD family.</text>
</comment>
<sequence>MRLVIQRVTEARVLVDDEVTGEIGAGFLVLVGFGREDTDALPGSAIWNKMLDKLVNLRIFTDDQGRFNLSLADVAGDLLLVSQFTLYADCRKGRRPSFTNACEPKLADSLFNRFVADARAKAPANVATGVFGAEMFLEFTNWGPVTITLDSQDM</sequence>
<feature type="short sequence motif" description="Gly-cisPro motif, important for rejection of L-amino acids" evidence="2">
    <location>
        <begin position="143"/>
        <end position="144"/>
    </location>
</feature>
<reference evidence="3 4" key="1">
    <citation type="journal article" date="2017" name="Int. J. Syst. Evol. Microbiol.">
        <title>Desulfovibrio senegalensis sp. nov., a mesophilic sulfate reducer isolated from marine sediment.</title>
        <authorList>
            <person name="Thioye A."/>
            <person name="Gam Z.B.A."/>
            <person name="Mbengue M."/>
            <person name="Cayol J.L."/>
            <person name="Joseph-Bartoli M."/>
            <person name="Toure-Kane C."/>
            <person name="Labat M."/>
        </authorList>
    </citation>
    <scope>NUCLEOTIDE SEQUENCE [LARGE SCALE GENOMIC DNA]</scope>
    <source>
        <strain evidence="3 4">DSM 101509</strain>
    </source>
</reference>
<comment type="subcellular location">
    <subcellularLocation>
        <location evidence="2">Cytoplasm</location>
    </subcellularLocation>
</comment>
<dbReference type="PANTHER" id="PTHR10472:SF5">
    <property type="entry name" value="D-AMINOACYL-TRNA DEACYLASE 1"/>
    <property type="match status" value="1"/>
</dbReference>
<dbReference type="GO" id="GO:0043908">
    <property type="term" value="F:Ser(Gly)-tRNA(Ala) hydrolase activity"/>
    <property type="evidence" value="ECO:0007669"/>
    <property type="project" value="UniProtKB-UniRule"/>
</dbReference>
<accession>A0A6N6N192</accession>
<dbReference type="GO" id="GO:0051500">
    <property type="term" value="F:D-tyrosyl-tRNA(Tyr) deacylase activity"/>
    <property type="evidence" value="ECO:0007669"/>
    <property type="project" value="TreeGrafter"/>
</dbReference>
<comment type="catalytic activity">
    <reaction evidence="2">
        <text>a D-aminoacyl-tRNA + H2O = a tRNA + a D-alpha-amino acid + H(+)</text>
        <dbReference type="Rhea" id="RHEA:13953"/>
        <dbReference type="Rhea" id="RHEA-COMP:10123"/>
        <dbReference type="Rhea" id="RHEA-COMP:10124"/>
        <dbReference type="ChEBI" id="CHEBI:15377"/>
        <dbReference type="ChEBI" id="CHEBI:15378"/>
        <dbReference type="ChEBI" id="CHEBI:59871"/>
        <dbReference type="ChEBI" id="CHEBI:78442"/>
        <dbReference type="ChEBI" id="CHEBI:79333"/>
        <dbReference type="EC" id="3.1.1.96"/>
    </reaction>
</comment>
<keyword evidence="2 3" id="KW-0378">Hydrolase</keyword>
<keyword evidence="2" id="KW-0694">RNA-binding</keyword>
<dbReference type="GO" id="GO:0106026">
    <property type="term" value="F:Gly-tRNA(Ala) deacylase activity"/>
    <property type="evidence" value="ECO:0007669"/>
    <property type="project" value="UniProtKB-UniRule"/>
</dbReference>
<organism evidence="3 4">
    <name type="scientific">Pseudodesulfovibrio senegalensis</name>
    <dbReference type="NCBI Taxonomy" id="1721087"/>
    <lineage>
        <taxon>Bacteria</taxon>
        <taxon>Pseudomonadati</taxon>
        <taxon>Thermodesulfobacteriota</taxon>
        <taxon>Desulfovibrionia</taxon>
        <taxon>Desulfovibrionales</taxon>
        <taxon>Desulfovibrionaceae</taxon>
    </lineage>
</organism>
<comment type="catalytic activity">
    <reaction evidence="2">
        <text>glycyl-tRNA(Ala) + H2O = tRNA(Ala) + glycine + H(+)</text>
        <dbReference type="Rhea" id="RHEA:53744"/>
        <dbReference type="Rhea" id="RHEA-COMP:9657"/>
        <dbReference type="Rhea" id="RHEA-COMP:13640"/>
        <dbReference type="ChEBI" id="CHEBI:15377"/>
        <dbReference type="ChEBI" id="CHEBI:15378"/>
        <dbReference type="ChEBI" id="CHEBI:57305"/>
        <dbReference type="ChEBI" id="CHEBI:78442"/>
        <dbReference type="ChEBI" id="CHEBI:78522"/>
    </reaction>
</comment>
<dbReference type="GO" id="GO:0000049">
    <property type="term" value="F:tRNA binding"/>
    <property type="evidence" value="ECO:0007669"/>
    <property type="project" value="UniProtKB-UniRule"/>
</dbReference>
<dbReference type="HAMAP" id="MF_00518">
    <property type="entry name" value="Deacylase_Dtd"/>
    <property type="match status" value="1"/>
</dbReference>
<dbReference type="AlphaFoldDB" id="A0A6N6N192"/>
<dbReference type="OrthoDB" id="9801395at2"/>
<protein>
    <recommendedName>
        <fullName evidence="2">D-aminoacyl-tRNA deacylase</fullName>
        <shortName evidence="2">DTD</shortName>
        <ecNumber evidence="2">3.1.1.96</ecNumber>
    </recommendedName>
    <alternativeName>
        <fullName evidence="2">Gly-tRNA(Ala) deacylase</fullName>
        <ecNumber evidence="2">3.1.1.-</ecNumber>
    </alternativeName>
</protein>
<dbReference type="GO" id="GO:0019478">
    <property type="term" value="P:D-amino acid catabolic process"/>
    <property type="evidence" value="ECO:0007669"/>
    <property type="project" value="UniProtKB-UniRule"/>
</dbReference>
<dbReference type="FunFam" id="3.50.80.10:FF:000001">
    <property type="entry name" value="D-aminoacyl-tRNA deacylase"/>
    <property type="match status" value="1"/>
</dbReference>
<evidence type="ECO:0000256" key="1">
    <source>
        <dbReference type="ARBA" id="ARBA00009673"/>
    </source>
</evidence>
<dbReference type="RefSeq" id="WP_151152099.1">
    <property type="nucleotide sequence ID" value="NZ_WAIE01000012.1"/>
</dbReference>
<dbReference type="Proteomes" id="UP000438699">
    <property type="component" value="Unassembled WGS sequence"/>
</dbReference>
<evidence type="ECO:0000256" key="2">
    <source>
        <dbReference type="HAMAP-Rule" id="MF_00518"/>
    </source>
</evidence>
<dbReference type="Gene3D" id="3.50.80.10">
    <property type="entry name" value="D-tyrosyl-tRNA(Tyr) deacylase"/>
    <property type="match status" value="1"/>
</dbReference>
<keyword evidence="2" id="KW-0963">Cytoplasm</keyword>
<evidence type="ECO:0000313" key="4">
    <source>
        <dbReference type="Proteomes" id="UP000438699"/>
    </source>
</evidence>
<dbReference type="EC" id="3.1.1.96" evidence="2"/>
<evidence type="ECO:0000313" key="3">
    <source>
        <dbReference type="EMBL" id="KAB1437249.1"/>
    </source>
</evidence>
<gene>
    <name evidence="2" type="primary">dtd</name>
    <name evidence="3" type="ORF">F8A88_15515</name>
</gene>
<dbReference type="NCBIfam" id="TIGR00256">
    <property type="entry name" value="D-aminoacyl-tRNA deacylase"/>
    <property type="match status" value="1"/>
</dbReference>
<dbReference type="EC" id="3.1.1.-" evidence="2"/>
<dbReference type="PANTHER" id="PTHR10472">
    <property type="entry name" value="D-TYROSYL-TRNA TYR DEACYLASE"/>
    <property type="match status" value="1"/>
</dbReference>
<keyword evidence="2" id="KW-0820">tRNA-binding</keyword>
<dbReference type="GO" id="GO:0005737">
    <property type="term" value="C:cytoplasm"/>
    <property type="evidence" value="ECO:0007669"/>
    <property type="project" value="UniProtKB-SubCell"/>
</dbReference>
<comment type="domain">
    <text evidence="2">A Gly-cisPro motif from one monomer fits into the active site of the other monomer to allow specific chiral rejection of L-amino acids.</text>
</comment>